<keyword evidence="4" id="KW-1133">Transmembrane helix</keyword>
<dbReference type="GO" id="GO:0008289">
    <property type="term" value="F:lipid binding"/>
    <property type="evidence" value="ECO:0007669"/>
    <property type="project" value="UniProtKB-KW"/>
</dbReference>
<evidence type="ECO:0000313" key="6">
    <source>
        <dbReference type="Proteomes" id="UP000050640"/>
    </source>
</evidence>
<evidence type="ECO:0000256" key="4">
    <source>
        <dbReference type="SAM" id="Phobius"/>
    </source>
</evidence>
<keyword evidence="6" id="KW-1185">Reference proteome</keyword>
<keyword evidence="3" id="KW-0446">Lipid-binding</keyword>
<accession>A0A0R3RWM5</accession>
<name>A0A0R3RWM5_9BILA</name>
<keyword evidence="2" id="KW-0813">Transport</keyword>
<comment type="similarity">
    <text evidence="1">Belongs to the calycin superfamily. Fatty-acid binding protein (FABP) family.</text>
</comment>
<feature type="domain" description="Cytosolic fatty-acid binding proteins" evidence="5">
    <location>
        <begin position="203"/>
        <end position="220"/>
    </location>
</feature>
<evidence type="ECO:0000256" key="1">
    <source>
        <dbReference type="ARBA" id="ARBA00008390"/>
    </source>
</evidence>
<dbReference type="PANTHER" id="PTHR22725">
    <property type="entry name" value="FATTY ACID-BINDING PROTEIN HOMOLOG 1-RELATED-RELATED"/>
    <property type="match status" value="1"/>
</dbReference>
<dbReference type="InterPro" id="IPR012674">
    <property type="entry name" value="Calycin"/>
</dbReference>
<keyword evidence="4" id="KW-0812">Transmembrane</keyword>
<proteinExistence type="inferred from homology"/>
<evidence type="ECO:0000313" key="7">
    <source>
        <dbReference type="WBParaSite" id="EEL_0000657301-mRNA-1"/>
    </source>
</evidence>
<dbReference type="WBParaSite" id="EEL_0000657301-mRNA-1">
    <property type="protein sequence ID" value="EEL_0000657301-mRNA-1"/>
    <property type="gene ID" value="EEL_0000657301"/>
</dbReference>
<dbReference type="AlphaFoldDB" id="A0A0R3RWM5"/>
<dbReference type="STRING" id="1147741.A0A0R3RWM5"/>
<feature type="domain" description="Cytosolic fatty-acid binding proteins" evidence="5">
    <location>
        <begin position="43"/>
        <end position="60"/>
    </location>
</feature>
<dbReference type="Gene3D" id="2.40.128.20">
    <property type="match status" value="2"/>
</dbReference>
<dbReference type="PRINTS" id="PR00178">
    <property type="entry name" value="FATTYACIDBP"/>
</dbReference>
<dbReference type="PANTHER" id="PTHR22725:SF2">
    <property type="entry name" value="FATTY ACID-BINDING PROTEIN HOMOLOG 1-RELATED"/>
    <property type="match status" value="1"/>
</dbReference>
<feature type="transmembrane region" description="Helical" evidence="4">
    <location>
        <begin position="160"/>
        <end position="181"/>
    </location>
</feature>
<evidence type="ECO:0000256" key="2">
    <source>
        <dbReference type="ARBA" id="ARBA00022448"/>
    </source>
</evidence>
<organism evidence="6 7">
    <name type="scientific">Elaeophora elaphi</name>
    <dbReference type="NCBI Taxonomy" id="1147741"/>
    <lineage>
        <taxon>Eukaryota</taxon>
        <taxon>Metazoa</taxon>
        <taxon>Ecdysozoa</taxon>
        <taxon>Nematoda</taxon>
        <taxon>Chromadorea</taxon>
        <taxon>Rhabditida</taxon>
        <taxon>Spirurina</taxon>
        <taxon>Spiruromorpha</taxon>
        <taxon>Filarioidea</taxon>
        <taxon>Onchocercidae</taxon>
        <taxon>Elaeophora</taxon>
    </lineage>
</organism>
<dbReference type="CDD" id="cd00742">
    <property type="entry name" value="FABP"/>
    <property type="match status" value="2"/>
</dbReference>
<evidence type="ECO:0000256" key="3">
    <source>
        <dbReference type="ARBA" id="ARBA00023121"/>
    </source>
</evidence>
<dbReference type="InterPro" id="IPR040094">
    <property type="entry name" value="Lbp1-4"/>
</dbReference>
<dbReference type="SUPFAM" id="SSF50814">
    <property type="entry name" value="Lipocalins"/>
    <property type="match status" value="2"/>
</dbReference>
<dbReference type="Proteomes" id="UP000050640">
    <property type="component" value="Unplaced"/>
</dbReference>
<evidence type="ECO:0000259" key="5">
    <source>
        <dbReference type="PROSITE" id="PS00214"/>
    </source>
</evidence>
<protein>
    <submittedName>
        <fullName evidence="7">FABP domain-containing protein</fullName>
    </submittedName>
</protein>
<reference evidence="7" key="1">
    <citation type="submission" date="2017-02" db="UniProtKB">
        <authorList>
            <consortium name="WormBaseParasite"/>
        </authorList>
    </citation>
    <scope>IDENTIFICATION</scope>
</reference>
<keyword evidence="4" id="KW-0472">Membrane</keyword>
<dbReference type="InterPro" id="IPR000463">
    <property type="entry name" value="Fatty_acid-bd"/>
</dbReference>
<sequence>MRICEWKGRISMTANFVTVKNWLPDFGIVMANGVNGLPEKFMGTFKLDRSENFEEFLASKGLNWFLRKMISFASVTKVFSRSDEIKDAYNLRNQSSKKDTIYKNWKLNEEFQAEGFDGKIHKIKFDFDPTTESLKETHIRADDSNDHGETYIYTVDGDTLVLVIMLIRFIIVTIALSAVLAKVEAQSVTSDTDSKVLPEEFLGTFKLERDENFDEYLEAKGYGWFMRQIIKLTSITKIFRKADSQKPYHYDMESLTSRKNALFADWTLGEEFIAEALDSIQRKITFDLKEPDNVLTEMHVKVDDPNDIEIYEYSRDGDYLIIV</sequence>
<dbReference type="PROSITE" id="PS00214">
    <property type="entry name" value="FABP"/>
    <property type="match status" value="2"/>
</dbReference>